<dbReference type="Proteomes" id="UP000294200">
    <property type="component" value="Unassembled WGS sequence"/>
</dbReference>
<proteinExistence type="predicted"/>
<evidence type="ECO:0000313" key="2">
    <source>
        <dbReference type="Proteomes" id="UP000294200"/>
    </source>
</evidence>
<accession>A0A4R0WZL6</accession>
<keyword evidence="2" id="KW-1185">Reference proteome</keyword>
<dbReference type="AlphaFoldDB" id="A0A4R0WZL6"/>
<reference evidence="1 2" key="1">
    <citation type="submission" date="2017-02" db="EMBL/GenBank/DDBJ databases">
        <title>Paraburkholderia sophoroidis sp. nov. and Paraburkholderia steynii sp. nov. rhizobial symbionts of the fynbos legume Hypocalyptus sophoroides.</title>
        <authorList>
            <person name="Steenkamp E.T."/>
            <person name="Beukes C.W."/>
            <person name="Van Zyl E."/>
            <person name="Avontuur J."/>
            <person name="Chan W.Y."/>
            <person name="Hassen A."/>
            <person name="Palmer M."/>
            <person name="Mthombeni L."/>
            <person name="Phalane F."/>
            <person name="Sereme K."/>
            <person name="Venter S.N."/>
        </authorList>
    </citation>
    <scope>NUCLEOTIDE SEQUENCE [LARGE SCALE GENOMIC DNA]</scope>
    <source>
        <strain evidence="1 2">HC1.1ba</strain>
    </source>
</reference>
<gene>
    <name evidence="1" type="ORF">BZM27_50615</name>
</gene>
<protein>
    <submittedName>
        <fullName evidence="1">Uncharacterized protein</fullName>
    </submittedName>
</protein>
<sequence>MAELHEATEGARQVARSFHASRELLDIPLQVEIDGASLPAILGLRSKNVAQFLKARNIAYDVVAKRIRVNRDALLRASCRPLDVAHDTGIF</sequence>
<organism evidence="1 2">
    <name type="scientific">Paraburkholderia steynii</name>
    <dbReference type="NCBI Taxonomy" id="1245441"/>
    <lineage>
        <taxon>Bacteria</taxon>
        <taxon>Pseudomonadati</taxon>
        <taxon>Pseudomonadota</taxon>
        <taxon>Betaproteobacteria</taxon>
        <taxon>Burkholderiales</taxon>
        <taxon>Burkholderiaceae</taxon>
        <taxon>Paraburkholderia</taxon>
    </lineage>
</organism>
<dbReference type="EMBL" id="MWML01000499">
    <property type="protein sequence ID" value="TCG03156.1"/>
    <property type="molecule type" value="Genomic_DNA"/>
</dbReference>
<comment type="caution">
    <text evidence="1">The sequence shown here is derived from an EMBL/GenBank/DDBJ whole genome shotgun (WGS) entry which is preliminary data.</text>
</comment>
<evidence type="ECO:0000313" key="1">
    <source>
        <dbReference type="EMBL" id="TCG03156.1"/>
    </source>
</evidence>
<name>A0A4R0WZL6_9BURK</name>